<dbReference type="InterPro" id="IPR001117">
    <property type="entry name" value="Cu-oxidase_2nd"/>
</dbReference>
<keyword evidence="4" id="KW-0560">Oxidoreductase</keyword>
<dbReference type="InterPro" id="IPR045087">
    <property type="entry name" value="Cu-oxidase_fam"/>
</dbReference>
<dbReference type="Gene3D" id="2.60.40.420">
    <property type="entry name" value="Cupredoxins - blue copper proteins"/>
    <property type="match status" value="3"/>
</dbReference>
<dbReference type="InterPro" id="IPR008972">
    <property type="entry name" value="Cupredoxin"/>
</dbReference>
<keyword evidence="2" id="KW-0479">Metal-binding</keyword>
<evidence type="ECO:0000259" key="7">
    <source>
        <dbReference type="Pfam" id="PF00394"/>
    </source>
</evidence>
<dbReference type="InterPro" id="IPR044130">
    <property type="entry name" value="CuRO_2_Fet3-like"/>
</dbReference>
<evidence type="ECO:0000259" key="8">
    <source>
        <dbReference type="Pfam" id="PF07731"/>
    </source>
</evidence>
<dbReference type="PANTHER" id="PTHR11709:SF361">
    <property type="entry name" value="IRON TRANSPORT MULTICOPPER OXIDASE FET3"/>
    <property type="match status" value="1"/>
</dbReference>
<protein>
    <submittedName>
        <fullName evidence="10">Multicopper oxidase 1</fullName>
    </submittedName>
</protein>
<dbReference type="AlphaFoldDB" id="A0A9P4UYQ2"/>
<dbReference type="Proteomes" id="UP000799444">
    <property type="component" value="Unassembled WGS sequence"/>
</dbReference>
<reference evidence="10" key="1">
    <citation type="journal article" date="2020" name="Stud. Mycol.">
        <title>101 Dothideomycetes genomes: a test case for predicting lifestyles and emergence of pathogens.</title>
        <authorList>
            <person name="Haridas S."/>
            <person name="Albert R."/>
            <person name="Binder M."/>
            <person name="Bloem J."/>
            <person name="Labutti K."/>
            <person name="Salamov A."/>
            <person name="Andreopoulos B."/>
            <person name="Baker S."/>
            <person name="Barry K."/>
            <person name="Bills G."/>
            <person name="Bluhm B."/>
            <person name="Cannon C."/>
            <person name="Castanera R."/>
            <person name="Culley D."/>
            <person name="Daum C."/>
            <person name="Ezra D."/>
            <person name="Gonzalez J."/>
            <person name="Henrissat B."/>
            <person name="Kuo A."/>
            <person name="Liang C."/>
            <person name="Lipzen A."/>
            <person name="Lutzoni F."/>
            <person name="Magnuson J."/>
            <person name="Mondo S."/>
            <person name="Nolan M."/>
            <person name="Ohm R."/>
            <person name="Pangilinan J."/>
            <person name="Park H.-J."/>
            <person name="Ramirez L."/>
            <person name="Alfaro M."/>
            <person name="Sun H."/>
            <person name="Tritt A."/>
            <person name="Yoshinaga Y."/>
            <person name="Zwiers L.-H."/>
            <person name="Turgeon B."/>
            <person name="Goodwin S."/>
            <person name="Spatafora J."/>
            <person name="Crous P."/>
            <person name="Grigoriev I."/>
        </authorList>
    </citation>
    <scope>NUCLEOTIDE SEQUENCE</scope>
    <source>
        <strain evidence="10">CBS 125425</strain>
    </source>
</reference>
<dbReference type="GO" id="GO:0010106">
    <property type="term" value="P:cellular response to iron ion starvation"/>
    <property type="evidence" value="ECO:0007669"/>
    <property type="project" value="TreeGrafter"/>
</dbReference>
<dbReference type="Pfam" id="PF07731">
    <property type="entry name" value="Cu-oxidase_2"/>
    <property type="match status" value="1"/>
</dbReference>
<proteinExistence type="inferred from homology"/>
<dbReference type="Pfam" id="PF07732">
    <property type="entry name" value="Cu-oxidase_3"/>
    <property type="match status" value="1"/>
</dbReference>
<feature type="signal peptide" evidence="6">
    <location>
        <begin position="1"/>
        <end position="18"/>
    </location>
</feature>
<dbReference type="EMBL" id="ML996245">
    <property type="protein sequence ID" value="KAF2729450.1"/>
    <property type="molecule type" value="Genomic_DNA"/>
</dbReference>
<evidence type="ECO:0000259" key="9">
    <source>
        <dbReference type="Pfam" id="PF07732"/>
    </source>
</evidence>
<evidence type="ECO:0000256" key="6">
    <source>
        <dbReference type="SAM" id="SignalP"/>
    </source>
</evidence>
<dbReference type="PANTHER" id="PTHR11709">
    <property type="entry name" value="MULTI-COPPER OXIDASE"/>
    <property type="match status" value="1"/>
</dbReference>
<keyword evidence="11" id="KW-1185">Reference proteome</keyword>
<dbReference type="GO" id="GO:0033573">
    <property type="term" value="C:high-affinity iron permease complex"/>
    <property type="evidence" value="ECO:0007669"/>
    <property type="project" value="TreeGrafter"/>
</dbReference>
<feature type="domain" description="Plastocyanin-like" evidence="7">
    <location>
        <begin position="152"/>
        <end position="263"/>
    </location>
</feature>
<evidence type="ECO:0000313" key="10">
    <source>
        <dbReference type="EMBL" id="KAF2729450.1"/>
    </source>
</evidence>
<evidence type="ECO:0000256" key="2">
    <source>
        <dbReference type="ARBA" id="ARBA00022723"/>
    </source>
</evidence>
<evidence type="ECO:0000256" key="4">
    <source>
        <dbReference type="ARBA" id="ARBA00023002"/>
    </source>
</evidence>
<name>A0A9P4UYQ2_9PLEO</name>
<evidence type="ECO:0000256" key="5">
    <source>
        <dbReference type="ARBA" id="ARBA00023008"/>
    </source>
</evidence>
<dbReference type="FunFam" id="2.60.40.420:FF:000071">
    <property type="entry name" value="Conidial pigment biosynthesis oxidase Abr1/brown 1"/>
    <property type="match status" value="1"/>
</dbReference>
<dbReference type="InterPro" id="IPR002355">
    <property type="entry name" value="Cu_oxidase_Cu_BS"/>
</dbReference>
<feature type="domain" description="Plastocyanin-like" evidence="8">
    <location>
        <begin position="369"/>
        <end position="498"/>
    </location>
</feature>
<dbReference type="PROSITE" id="PS00080">
    <property type="entry name" value="MULTICOPPER_OXIDASE2"/>
    <property type="match status" value="1"/>
</dbReference>
<keyword evidence="5" id="KW-0186">Copper</keyword>
<feature type="domain" description="Plastocyanin-like" evidence="9">
    <location>
        <begin position="28"/>
        <end position="141"/>
    </location>
</feature>
<dbReference type="InterPro" id="IPR011706">
    <property type="entry name" value="Cu-oxidase_C"/>
</dbReference>
<gene>
    <name evidence="10" type="ORF">EJ04DRAFT_546317</name>
</gene>
<dbReference type="CDD" id="cd13877">
    <property type="entry name" value="CuRO_2_Fet3p_like"/>
    <property type="match status" value="1"/>
</dbReference>
<organism evidence="10 11">
    <name type="scientific">Polyplosphaeria fusca</name>
    <dbReference type="NCBI Taxonomy" id="682080"/>
    <lineage>
        <taxon>Eukaryota</taxon>
        <taxon>Fungi</taxon>
        <taxon>Dikarya</taxon>
        <taxon>Ascomycota</taxon>
        <taxon>Pezizomycotina</taxon>
        <taxon>Dothideomycetes</taxon>
        <taxon>Pleosporomycetidae</taxon>
        <taxon>Pleosporales</taxon>
        <taxon>Tetraplosphaeriaceae</taxon>
        <taxon>Polyplosphaeria</taxon>
    </lineage>
</organism>
<dbReference type="GO" id="GO:0033215">
    <property type="term" value="P:reductive iron assimilation"/>
    <property type="evidence" value="ECO:0007669"/>
    <property type="project" value="TreeGrafter"/>
</dbReference>
<sequence length="571" mass="61368">MFSLSLLIATVFASITYAATVTYNFDIGWVSASPDGFTRPVIGINGQWPIPMIEANLGDTIVVNVQNSLGNESASLHFHGMYQKGTAPSDGGVGISQCPINPGESYTYSFKAEPAGTFWYHSHAKGQYPDGLRGKMIVHDPDWEKSLNVVEQIPLSMSDWYHTQMPYLIHDYLSPDNTNGALPTPDSFLFNETRTAPTFKFQPGKRYLLRIVNIGALACGQFHIDGHKLTVVGVDGVHVQPKDATTILVCAGQRYDVIVTGASSATSGFNWIAKMTTDMLTGDIPPDDVLCVIGKGMDSLLGSLLGIITNLITPDWNPPADTILDDTTLKPLDKTPLFTGVNNNIDLQVNQTYYDGIGTRIGLGPQPWTGPKLPSLFTALTTGSDALTASTYGVGVNPWVVRSSDTVQIYLKNPQVFPHPMHLHGHEFQTVSRGTGDWNGDESSLPAVPMMRDTIVIPAGGYVVLRFKADNPGVWFFHCHIDMHLVGGMAATIVESPDVLQKQLGSVPAAGAGLCTAAKQCTSGNCACKDGGISASDSAQQCNTILNSGGESYGALIGEPVSRRRGVFMRV</sequence>
<evidence type="ECO:0000313" key="11">
    <source>
        <dbReference type="Proteomes" id="UP000799444"/>
    </source>
</evidence>
<comment type="caution">
    <text evidence="10">The sequence shown here is derived from an EMBL/GenBank/DDBJ whole genome shotgun (WGS) entry which is preliminary data.</text>
</comment>
<dbReference type="OrthoDB" id="2121828at2759"/>
<dbReference type="SUPFAM" id="SSF49503">
    <property type="entry name" value="Cupredoxins"/>
    <property type="match status" value="3"/>
</dbReference>
<dbReference type="InterPro" id="IPR033138">
    <property type="entry name" value="Cu_oxidase_CS"/>
</dbReference>
<dbReference type="Pfam" id="PF00394">
    <property type="entry name" value="Cu-oxidase"/>
    <property type="match status" value="1"/>
</dbReference>
<feature type="chain" id="PRO_5040317680" evidence="6">
    <location>
        <begin position="19"/>
        <end position="571"/>
    </location>
</feature>
<dbReference type="GO" id="GO:0005507">
    <property type="term" value="F:copper ion binding"/>
    <property type="evidence" value="ECO:0007669"/>
    <property type="project" value="InterPro"/>
</dbReference>
<dbReference type="PROSITE" id="PS00079">
    <property type="entry name" value="MULTICOPPER_OXIDASE1"/>
    <property type="match status" value="1"/>
</dbReference>
<evidence type="ECO:0000256" key="1">
    <source>
        <dbReference type="ARBA" id="ARBA00010609"/>
    </source>
</evidence>
<evidence type="ECO:0000256" key="3">
    <source>
        <dbReference type="ARBA" id="ARBA00022729"/>
    </source>
</evidence>
<dbReference type="InterPro" id="IPR011707">
    <property type="entry name" value="Cu-oxidase-like_N"/>
</dbReference>
<comment type="similarity">
    <text evidence="1">Belongs to the multicopper oxidase family.</text>
</comment>
<accession>A0A9P4UYQ2</accession>
<keyword evidence="3 6" id="KW-0732">Signal</keyword>
<dbReference type="GO" id="GO:0004322">
    <property type="term" value="F:ferroxidase activity"/>
    <property type="evidence" value="ECO:0007669"/>
    <property type="project" value="TreeGrafter"/>
</dbReference>